<evidence type="ECO:0000313" key="12">
    <source>
        <dbReference type="EnsemblMetazoa" id="XP_022649315"/>
    </source>
</evidence>
<dbReference type="InterPro" id="IPR001375">
    <property type="entry name" value="Peptidase_S9_cat"/>
</dbReference>
<name>A0A7M7MB82_VARDE</name>
<keyword evidence="7" id="KW-0963">Cytoplasm</keyword>
<keyword evidence="13" id="KW-1185">Reference proteome</keyword>
<dbReference type="EnsemblMetazoa" id="XM_022793580">
    <property type="protein sequence ID" value="XP_022649315"/>
    <property type="gene ID" value="LOC111245343"/>
</dbReference>
<protein>
    <recommendedName>
        <fullName evidence="6">Acylamino-acid-releasing enzyme</fullName>
        <ecNumber evidence="5">3.4.19.1</ecNumber>
    </recommendedName>
</protein>
<evidence type="ECO:0000256" key="1">
    <source>
        <dbReference type="ARBA" id="ARBA00000721"/>
    </source>
</evidence>
<dbReference type="SUPFAM" id="SSF53474">
    <property type="entry name" value="alpha/beta-Hydrolases"/>
    <property type="match status" value="1"/>
</dbReference>
<dbReference type="Proteomes" id="UP000594260">
    <property type="component" value="Unplaced"/>
</dbReference>
<evidence type="ECO:0000256" key="8">
    <source>
        <dbReference type="ARBA" id="ARBA00022801"/>
    </source>
</evidence>
<dbReference type="GO" id="GO:0006508">
    <property type="term" value="P:proteolysis"/>
    <property type="evidence" value="ECO:0007669"/>
    <property type="project" value="InterPro"/>
</dbReference>
<dbReference type="Pfam" id="PF19283">
    <property type="entry name" value="APEH_N"/>
    <property type="match status" value="1"/>
</dbReference>
<evidence type="ECO:0000256" key="4">
    <source>
        <dbReference type="ARBA" id="ARBA00011881"/>
    </source>
</evidence>
<comment type="similarity">
    <text evidence="3">Belongs to the peptidase S9C family.</text>
</comment>
<dbReference type="RefSeq" id="XP_022649315.1">
    <property type="nucleotide sequence ID" value="XM_022793580.1"/>
</dbReference>
<dbReference type="Gene3D" id="2.120.10.30">
    <property type="entry name" value="TolB, C-terminal domain"/>
    <property type="match status" value="1"/>
</dbReference>
<evidence type="ECO:0000256" key="3">
    <source>
        <dbReference type="ARBA" id="ARBA00010040"/>
    </source>
</evidence>
<feature type="compositionally biased region" description="Polar residues" evidence="9">
    <location>
        <begin position="262"/>
        <end position="272"/>
    </location>
</feature>
<evidence type="ECO:0000256" key="2">
    <source>
        <dbReference type="ARBA" id="ARBA00004496"/>
    </source>
</evidence>
<proteinExistence type="inferred from homology"/>
<organism evidence="12 13">
    <name type="scientific">Varroa destructor</name>
    <name type="common">Honeybee mite</name>
    <dbReference type="NCBI Taxonomy" id="109461"/>
    <lineage>
        <taxon>Eukaryota</taxon>
        <taxon>Metazoa</taxon>
        <taxon>Ecdysozoa</taxon>
        <taxon>Arthropoda</taxon>
        <taxon>Chelicerata</taxon>
        <taxon>Arachnida</taxon>
        <taxon>Acari</taxon>
        <taxon>Parasitiformes</taxon>
        <taxon>Mesostigmata</taxon>
        <taxon>Gamasina</taxon>
        <taxon>Dermanyssoidea</taxon>
        <taxon>Varroidae</taxon>
        <taxon>Varroa</taxon>
    </lineage>
</organism>
<dbReference type="PANTHER" id="PTHR42776">
    <property type="entry name" value="SERINE PEPTIDASE S9 FAMILY MEMBER"/>
    <property type="match status" value="1"/>
</dbReference>
<reference evidence="12" key="1">
    <citation type="submission" date="2021-01" db="UniProtKB">
        <authorList>
            <consortium name="EnsemblMetazoa"/>
        </authorList>
    </citation>
    <scope>IDENTIFICATION</scope>
</reference>
<evidence type="ECO:0000256" key="7">
    <source>
        <dbReference type="ARBA" id="ARBA00022490"/>
    </source>
</evidence>
<accession>A0A7M7MB82</accession>
<sequence length="866" mass="97143">METMGSQNVPKFPRKAPVRSAQIHSIYKQAAAVPIPTRGYLSVTNEHVTVTSDWSYIDAESQEQIGFTVSHRAELSKDGRDELGQFKCVQSSTDIHSSIISITTSEGKLGRKAVHRKCLRRGKEVDLLTICALDAEMWTYDPQKYGYHGRILSKGNFASCEWSRQEDKLLFVAERTKASRRHRVEPTVMLPTRTDGPSESNSSDHSKSDSGHPSYFHSFECQQKSSGPSEMNSHPESDAAAGNGNVPEPMSETSAKKEHKFGSSSKTGNYNPESKLSFGASYDNETVCPIIAVLKVPKIFFPPFENDANFDLLAPPEASKGYEEAMEGDADDDESDVNEVDIDEDAEDRVAILEASRHKREKLQLILIHMANVSLGQAVFTPDGKGVVFVGMPNGPPYRPGVSKNRIQRLYHFDVDTRVVTEIGNSNKYIYSPRFSAPGDCLLYLQNESGGTNDKASELYCVDWKSKMAKLITTVPEDPRVDEFPGLYQTKLIPHCTNAEGNLLYVQTQWHFTTQVLQIDLRSRAIMNVSAEVVRNLFRDLLSWELLCVKGDYILLACSSLSDRPNLVVGRKTRCDTGLQWSFQNNQTIYGCPLRNGLISYRNQPFYNYTNDLFEMRPDRQPDLFYSAVHLFPQNRNHPLIVVIHGGPHSAFTTKFSSAYEFLQRLDYGLLLVNYRGSTGYGEKNLRSLTGHVGTFDVDDVHNAVQRSQLGGLVTHVVVLGEGHGGAVALHLATKYPKIYKGCFLVNPTFDLYDLRRDNLPDMLRKLFIMEPVEILARTDNDAEGEANSDSEMLSDPCAPVFTMRCFLAVSSDHDRIAHAQALRLYTHLKFLRTQLVTQYHLRTPAHKYELFRNIVTIADSLCASG</sequence>
<dbReference type="KEGG" id="vde:111245343"/>
<dbReference type="EC" id="3.4.19.1" evidence="5"/>
<dbReference type="Pfam" id="PF00326">
    <property type="entry name" value="Peptidase_S9"/>
    <property type="match status" value="1"/>
</dbReference>
<evidence type="ECO:0000256" key="6">
    <source>
        <dbReference type="ARBA" id="ARBA00018421"/>
    </source>
</evidence>
<dbReference type="GeneID" id="111245343"/>
<evidence type="ECO:0000313" key="13">
    <source>
        <dbReference type="Proteomes" id="UP000594260"/>
    </source>
</evidence>
<dbReference type="GO" id="GO:0004252">
    <property type="term" value="F:serine-type endopeptidase activity"/>
    <property type="evidence" value="ECO:0007669"/>
    <property type="project" value="TreeGrafter"/>
</dbReference>
<dbReference type="InterPro" id="IPR029058">
    <property type="entry name" value="AB_hydrolase_fold"/>
</dbReference>
<dbReference type="PANTHER" id="PTHR42776:SF4">
    <property type="entry name" value="ACYLAMINO-ACID-RELEASING ENZYME"/>
    <property type="match status" value="1"/>
</dbReference>
<evidence type="ECO:0000256" key="9">
    <source>
        <dbReference type="SAM" id="MobiDB-lite"/>
    </source>
</evidence>
<comment type="subunit">
    <text evidence="4">Homotetramer.</text>
</comment>
<feature type="region of interest" description="Disordered" evidence="9">
    <location>
        <begin position="182"/>
        <end position="272"/>
    </location>
</feature>
<feature type="domain" description="Acylamino-acid-releasing enzyme N-terminal" evidence="11">
    <location>
        <begin position="372"/>
        <end position="584"/>
    </location>
</feature>
<comment type="catalytic activity">
    <reaction evidence="1">
        <text>Cleavage of an N-acetyl or N-formyl amino acid from the N-terminus of a polypeptide.</text>
        <dbReference type="EC" id="3.4.19.1"/>
    </reaction>
</comment>
<dbReference type="InterPro" id="IPR011042">
    <property type="entry name" value="6-blade_b-propeller_TolB-like"/>
</dbReference>
<feature type="domain" description="Peptidase S9 prolyl oligopeptidase catalytic" evidence="10">
    <location>
        <begin position="655"/>
        <end position="833"/>
    </location>
</feature>
<evidence type="ECO:0000256" key="5">
    <source>
        <dbReference type="ARBA" id="ARBA00012917"/>
    </source>
</evidence>
<keyword evidence="8" id="KW-0378">Hydrolase</keyword>
<dbReference type="AlphaFoldDB" id="A0A7M7MB82"/>
<evidence type="ECO:0000259" key="11">
    <source>
        <dbReference type="Pfam" id="PF19283"/>
    </source>
</evidence>
<evidence type="ECO:0000259" key="10">
    <source>
        <dbReference type="Pfam" id="PF00326"/>
    </source>
</evidence>
<feature type="compositionally biased region" description="Polar residues" evidence="9">
    <location>
        <begin position="220"/>
        <end position="234"/>
    </location>
</feature>
<dbReference type="OrthoDB" id="416344at2759"/>
<dbReference type="Gene3D" id="3.40.50.1820">
    <property type="entry name" value="alpha/beta hydrolase"/>
    <property type="match status" value="1"/>
</dbReference>
<dbReference type="SUPFAM" id="SSF82171">
    <property type="entry name" value="DPP6 N-terminal domain-like"/>
    <property type="match status" value="1"/>
</dbReference>
<comment type="subcellular location">
    <subcellularLocation>
        <location evidence="2">Cytoplasm</location>
    </subcellularLocation>
</comment>
<dbReference type="InterPro" id="IPR045550">
    <property type="entry name" value="AARE_N"/>
</dbReference>
<dbReference type="InParanoid" id="A0A7M7MB82"/>